<dbReference type="Pfam" id="PF22848">
    <property type="entry name" value="ASD1_dom"/>
    <property type="match status" value="1"/>
</dbReference>
<evidence type="ECO:0000259" key="9">
    <source>
        <dbReference type="SMART" id="SM00813"/>
    </source>
</evidence>
<dbReference type="EMBL" id="FNFO01000012">
    <property type="protein sequence ID" value="SDM31343.1"/>
    <property type="molecule type" value="Genomic_DNA"/>
</dbReference>
<name>A0A1G9S744_9BACT</name>
<comment type="similarity">
    <text evidence="2">Belongs to the glycosyl hydrolase 51 family.</text>
</comment>
<dbReference type="InterPro" id="IPR017853">
    <property type="entry name" value="GH"/>
</dbReference>
<dbReference type="GO" id="GO:0046556">
    <property type="term" value="F:alpha-L-arabinofuranosidase activity"/>
    <property type="evidence" value="ECO:0007669"/>
    <property type="project" value="UniProtKB-EC"/>
</dbReference>
<comment type="catalytic activity">
    <reaction evidence="1">
        <text>Hydrolysis of terminal non-reducing alpha-L-arabinofuranoside residues in alpha-L-arabinosides.</text>
        <dbReference type="EC" id="3.2.1.55"/>
    </reaction>
</comment>
<dbReference type="OrthoDB" id="9758333at2"/>
<dbReference type="InterPro" id="IPR055235">
    <property type="entry name" value="ASD1_cat"/>
</dbReference>
<dbReference type="GO" id="GO:0046373">
    <property type="term" value="P:L-arabinose metabolic process"/>
    <property type="evidence" value="ECO:0007669"/>
    <property type="project" value="InterPro"/>
</dbReference>
<evidence type="ECO:0000256" key="8">
    <source>
        <dbReference type="SAM" id="SignalP"/>
    </source>
</evidence>
<evidence type="ECO:0000256" key="5">
    <source>
        <dbReference type="ARBA" id="ARBA00022801"/>
    </source>
</evidence>
<dbReference type="Gene3D" id="2.60.40.1180">
    <property type="entry name" value="Golgi alpha-mannosidase II"/>
    <property type="match status" value="1"/>
</dbReference>
<dbReference type="SUPFAM" id="SSF51011">
    <property type="entry name" value="Glycosyl hydrolase domain"/>
    <property type="match status" value="1"/>
</dbReference>
<dbReference type="GO" id="GO:0000272">
    <property type="term" value="P:polysaccharide catabolic process"/>
    <property type="evidence" value="ECO:0007669"/>
    <property type="project" value="TreeGrafter"/>
</dbReference>
<organism evidence="10 11">
    <name type="scientific">Catalinimonas alkaloidigena</name>
    <dbReference type="NCBI Taxonomy" id="1075417"/>
    <lineage>
        <taxon>Bacteria</taxon>
        <taxon>Pseudomonadati</taxon>
        <taxon>Bacteroidota</taxon>
        <taxon>Cytophagia</taxon>
        <taxon>Cytophagales</taxon>
        <taxon>Catalimonadaceae</taxon>
        <taxon>Catalinimonas</taxon>
    </lineage>
</organism>
<dbReference type="InterPro" id="IPR010720">
    <property type="entry name" value="Alpha-L-AF_C"/>
</dbReference>
<dbReference type="EC" id="3.2.1.55" evidence="4"/>
<dbReference type="Proteomes" id="UP000198510">
    <property type="component" value="Unassembled WGS sequence"/>
</dbReference>
<protein>
    <recommendedName>
        <fullName evidence="4">non-reducing end alpha-L-arabinofuranosidase</fullName>
        <ecNumber evidence="4">3.2.1.55</ecNumber>
    </recommendedName>
</protein>
<keyword evidence="7" id="KW-0326">Glycosidase</keyword>
<dbReference type="AlphaFoldDB" id="A0A1G9S744"/>
<evidence type="ECO:0000256" key="1">
    <source>
        <dbReference type="ARBA" id="ARBA00001462"/>
    </source>
</evidence>
<dbReference type="PANTHER" id="PTHR43576:SF3">
    <property type="entry name" value="ALPHA-L-ARABINOFURANOSIDASE C"/>
    <property type="match status" value="1"/>
</dbReference>
<evidence type="ECO:0000256" key="6">
    <source>
        <dbReference type="ARBA" id="ARBA00023277"/>
    </source>
</evidence>
<evidence type="ECO:0000313" key="10">
    <source>
        <dbReference type="EMBL" id="SDM31343.1"/>
    </source>
</evidence>
<evidence type="ECO:0000256" key="3">
    <source>
        <dbReference type="ARBA" id="ARBA00011165"/>
    </source>
</evidence>
<feature type="domain" description="Alpha-L-arabinofuranosidase C-terminal" evidence="9">
    <location>
        <begin position="315"/>
        <end position="518"/>
    </location>
</feature>
<comment type="subunit">
    <text evidence="3">Homohexamer; trimer of dimers.</text>
</comment>
<dbReference type="SUPFAM" id="SSF51445">
    <property type="entry name" value="(Trans)glycosidases"/>
    <property type="match status" value="1"/>
</dbReference>
<proteinExistence type="inferred from homology"/>
<dbReference type="Gene3D" id="3.20.20.80">
    <property type="entry name" value="Glycosidases"/>
    <property type="match status" value="1"/>
</dbReference>
<reference evidence="10 11" key="1">
    <citation type="submission" date="2016-10" db="EMBL/GenBank/DDBJ databases">
        <authorList>
            <person name="de Groot N.N."/>
        </authorList>
    </citation>
    <scope>NUCLEOTIDE SEQUENCE [LARGE SCALE GENOMIC DNA]</scope>
    <source>
        <strain evidence="10 11">DSM 25186</strain>
    </source>
</reference>
<keyword evidence="8" id="KW-0732">Signal</keyword>
<feature type="signal peptide" evidence="8">
    <location>
        <begin position="1"/>
        <end position="24"/>
    </location>
</feature>
<keyword evidence="6" id="KW-0119">Carbohydrate metabolism</keyword>
<accession>A0A1G9S744</accession>
<evidence type="ECO:0000313" key="11">
    <source>
        <dbReference type="Proteomes" id="UP000198510"/>
    </source>
</evidence>
<dbReference type="STRING" id="1075417.SAMN05421823_11254"/>
<dbReference type="RefSeq" id="WP_089687058.1">
    <property type="nucleotide sequence ID" value="NZ_FNFO01000012.1"/>
</dbReference>
<gene>
    <name evidence="10" type="ORF">SAMN05421823_11254</name>
</gene>
<evidence type="ECO:0000256" key="2">
    <source>
        <dbReference type="ARBA" id="ARBA00007186"/>
    </source>
</evidence>
<sequence>MNNHSRFLPVFLFSVSLLTPPLFAQNARIKIDTDRTIGEVSPLLYGNFVEHLGRCVYGGIYEPGSPLSDDQGFRKDVLAAVKELRPTIVRYPGGNFVSNYHWLDGVGPERTPRMELAWSRLETNQFGTNEFMDYTKMINTEPYFSVNMGTGTIEEAQHWVEYCNVKEGPYFAELRKKHGYPDPHNITYWSLGNEMDGFWQMGHLNAEDYSKKAREAAKLMKLTSPNIKLIAAGSSNYRPEADPNEWNATILHELRDVVDYIALHIYVGNPSDNYYNFLSTPLVMEQRTKLVKGMIDREMDRAQRGDRDPIYIAWDEYNVWYRARTDESMQGTRALEEHYNLEDALVIAGFLNGFVRNADVVKMANMAQLVNVIAPIFTNEQGMFKQTIFYPLALFANHVRGTSLDVFVDCDTYDTNEFFIGLGESTTTQTDVPYLDVSATYQDGEVVLCVMNRHKDKAITTDILSQQGNFSGNFEVYEVNGPDVKAQNDFGKETVKTVKKDNLKAKGQKMTYTFPAHSFTMIKGQLK</sequence>
<dbReference type="SMART" id="SM00813">
    <property type="entry name" value="Alpha-L-AF_C"/>
    <property type="match status" value="1"/>
</dbReference>
<dbReference type="InterPro" id="IPR013780">
    <property type="entry name" value="Glyco_hydro_b"/>
</dbReference>
<dbReference type="Pfam" id="PF06964">
    <property type="entry name" value="Alpha-L-AF_C"/>
    <property type="match status" value="1"/>
</dbReference>
<keyword evidence="11" id="KW-1185">Reference proteome</keyword>
<evidence type="ECO:0000256" key="4">
    <source>
        <dbReference type="ARBA" id="ARBA00012670"/>
    </source>
</evidence>
<keyword evidence="5" id="KW-0378">Hydrolase</keyword>
<feature type="chain" id="PRO_5011507054" description="non-reducing end alpha-L-arabinofuranosidase" evidence="8">
    <location>
        <begin position="25"/>
        <end position="527"/>
    </location>
</feature>
<evidence type="ECO:0000256" key="7">
    <source>
        <dbReference type="ARBA" id="ARBA00023295"/>
    </source>
</evidence>
<dbReference type="PANTHER" id="PTHR43576">
    <property type="entry name" value="ALPHA-L-ARABINOFURANOSIDASE C-RELATED"/>
    <property type="match status" value="1"/>
</dbReference>